<dbReference type="Proteomes" id="UP000059680">
    <property type="component" value="Chromosome 1"/>
</dbReference>
<sequence length="120" mass="13639">MWGAPSAACGARVGIGSSGTSSWGLIGCTTSMVEQDYTVRRQHMKDMVALWLRYHLRCPQRRPCSHHQCHCSTSTTRCHHRHRHRPCNRSSRLFPWQAAPPQHATHPVDSRVASPTRLLF</sequence>
<dbReference type="AlphaFoldDB" id="A0A0P0V4C1"/>
<proteinExistence type="predicted"/>
<reference evidence="2" key="1">
    <citation type="journal article" date="2005" name="Nature">
        <title>The map-based sequence of the rice genome.</title>
        <authorList>
            <consortium name="International rice genome sequencing project (IRGSP)"/>
            <person name="Matsumoto T."/>
            <person name="Wu J."/>
            <person name="Kanamori H."/>
            <person name="Katayose Y."/>
            <person name="Fujisawa M."/>
            <person name="Namiki N."/>
            <person name="Mizuno H."/>
            <person name="Yamamoto K."/>
            <person name="Antonio B.A."/>
            <person name="Baba T."/>
            <person name="Sakata K."/>
            <person name="Nagamura Y."/>
            <person name="Aoki H."/>
            <person name="Arikawa K."/>
            <person name="Arita K."/>
            <person name="Bito T."/>
            <person name="Chiden Y."/>
            <person name="Fujitsuka N."/>
            <person name="Fukunaka R."/>
            <person name="Hamada M."/>
            <person name="Harada C."/>
            <person name="Hayashi A."/>
            <person name="Hijishita S."/>
            <person name="Honda M."/>
            <person name="Hosokawa S."/>
            <person name="Ichikawa Y."/>
            <person name="Idonuma A."/>
            <person name="Iijima M."/>
            <person name="Ikeda M."/>
            <person name="Ikeno M."/>
            <person name="Ito K."/>
            <person name="Ito S."/>
            <person name="Ito T."/>
            <person name="Ito Y."/>
            <person name="Ito Y."/>
            <person name="Iwabuchi A."/>
            <person name="Kamiya K."/>
            <person name="Karasawa W."/>
            <person name="Kurita K."/>
            <person name="Katagiri S."/>
            <person name="Kikuta A."/>
            <person name="Kobayashi H."/>
            <person name="Kobayashi N."/>
            <person name="Machita K."/>
            <person name="Maehara T."/>
            <person name="Masukawa M."/>
            <person name="Mizubayashi T."/>
            <person name="Mukai Y."/>
            <person name="Nagasaki H."/>
            <person name="Nagata Y."/>
            <person name="Naito S."/>
            <person name="Nakashima M."/>
            <person name="Nakama Y."/>
            <person name="Nakamichi Y."/>
            <person name="Nakamura M."/>
            <person name="Meguro A."/>
            <person name="Negishi M."/>
            <person name="Ohta I."/>
            <person name="Ohta T."/>
            <person name="Okamoto M."/>
            <person name="Ono N."/>
            <person name="Saji S."/>
            <person name="Sakaguchi M."/>
            <person name="Sakai K."/>
            <person name="Shibata M."/>
            <person name="Shimokawa T."/>
            <person name="Song J."/>
            <person name="Takazaki Y."/>
            <person name="Terasawa K."/>
            <person name="Tsugane M."/>
            <person name="Tsuji K."/>
            <person name="Ueda S."/>
            <person name="Waki K."/>
            <person name="Yamagata H."/>
            <person name="Yamamoto M."/>
            <person name="Yamamoto S."/>
            <person name="Yamane H."/>
            <person name="Yoshiki S."/>
            <person name="Yoshihara R."/>
            <person name="Yukawa K."/>
            <person name="Zhong H."/>
            <person name="Yano M."/>
            <person name="Yuan Q."/>
            <person name="Ouyang S."/>
            <person name="Liu J."/>
            <person name="Jones K.M."/>
            <person name="Gansberger K."/>
            <person name="Moffat K."/>
            <person name="Hill J."/>
            <person name="Bera J."/>
            <person name="Fadrosh D."/>
            <person name="Jin S."/>
            <person name="Johri S."/>
            <person name="Kim M."/>
            <person name="Overton L."/>
            <person name="Reardon M."/>
            <person name="Tsitrin T."/>
            <person name="Vuong H."/>
            <person name="Weaver B."/>
            <person name="Ciecko A."/>
            <person name="Tallon L."/>
            <person name="Jackson J."/>
            <person name="Pai G."/>
            <person name="Aken S.V."/>
            <person name="Utterback T."/>
            <person name="Reidmuller S."/>
            <person name="Feldblyum T."/>
            <person name="Hsiao J."/>
            <person name="Zismann V."/>
            <person name="Iobst S."/>
            <person name="de Vazeille A.R."/>
            <person name="Buell C.R."/>
            <person name="Ying K."/>
            <person name="Li Y."/>
            <person name="Lu T."/>
            <person name="Huang Y."/>
            <person name="Zhao Q."/>
            <person name="Feng Q."/>
            <person name="Zhang L."/>
            <person name="Zhu J."/>
            <person name="Weng Q."/>
            <person name="Mu J."/>
            <person name="Lu Y."/>
            <person name="Fan D."/>
            <person name="Liu Y."/>
            <person name="Guan J."/>
            <person name="Zhang Y."/>
            <person name="Yu S."/>
            <person name="Liu X."/>
            <person name="Zhang Y."/>
            <person name="Hong G."/>
            <person name="Han B."/>
            <person name="Choisne N."/>
            <person name="Demange N."/>
            <person name="Orjeda G."/>
            <person name="Samain S."/>
            <person name="Cattolico L."/>
            <person name="Pelletier E."/>
            <person name="Couloux A."/>
            <person name="Segurens B."/>
            <person name="Wincker P."/>
            <person name="D'Hont A."/>
            <person name="Scarpelli C."/>
            <person name="Weissenbach J."/>
            <person name="Salanoubat M."/>
            <person name="Quetier F."/>
            <person name="Yu Y."/>
            <person name="Kim H.R."/>
            <person name="Rambo T."/>
            <person name="Currie J."/>
            <person name="Collura K."/>
            <person name="Luo M."/>
            <person name="Yang T."/>
            <person name="Ammiraju J.S.S."/>
            <person name="Engler F."/>
            <person name="Soderlund C."/>
            <person name="Wing R.A."/>
            <person name="Palmer L.E."/>
            <person name="de la Bastide M."/>
            <person name="Spiegel L."/>
            <person name="Nascimento L."/>
            <person name="Zutavern T."/>
            <person name="O'Shaughnessy A."/>
            <person name="Dike S."/>
            <person name="Dedhia N."/>
            <person name="Preston R."/>
            <person name="Balija V."/>
            <person name="McCombie W.R."/>
            <person name="Chow T."/>
            <person name="Chen H."/>
            <person name="Chung M."/>
            <person name="Chen C."/>
            <person name="Shaw J."/>
            <person name="Wu H."/>
            <person name="Hsiao K."/>
            <person name="Chao Y."/>
            <person name="Chu M."/>
            <person name="Cheng C."/>
            <person name="Hour A."/>
            <person name="Lee P."/>
            <person name="Lin S."/>
            <person name="Lin Y."/>
            <person name="Liou J."/>
            <person name="Liu S."/>
            <person name="Hsing Y."/>
            <person name="Raghuvanshi S."/>
            <person name="Mohanty A."/>
            <person name="Bharti A.K."/>
            <person name="Gaur A."/>
            <person name="Gupta V."/>
            <person name="Kumar D."/>
            <person name="Ravi V."/>
            <person name="Vij S."/>
            <person name="Kapur A."/>
            <person name="Khurana P."/>
            <person name="Khurana P."/>
            <person name="Khurana J.P."/>
            <person name="Tyagi A.K."/>
            <person name="Gaikwad K."/>
            <person name="Singh A."/>
            <person name="Dalal V."/>
            <person name="Srivastava S."/>
            <person name="Dixit A."/>
            <person name="Pal A.K."/>
            <person name="Ghazi I.A."/>
            <person name="Yadav M."/>
            <person name="Pandit A."/>
            <person name="Bhargava A."/>
            <person name="Sureshbabu K."/>
            <person name="Batra K."/>
            <person name="Sharma T.R."/>
            <person name="Mohapatra T."/>
            <person name="Singh N.K."/>
            <person name="Messing J."/>
            <person name="Nelson A.B."/>
            <person name="Fuks G."/>
            <person name="Kavchok S."/>
            <person name="Keizer G."/>
            <person name="Linton E."/>
            <person name="Llaca V."/>
            <person name="Song R."/>
            <person name="Tanyolac B."/>
            <person name="Young S."/>
            <person name="Ho-Il K."/>
            <person name="Hahn J.H."/>
            <person name="Sangsakoo G."/>
            <person name="Vanavichit A."/>
            <person name="de Mattos Luiz.A.T."/>
            <person name="Zimmer P.D."/>
            <person name="Malone G."/>
            <person name="Dellagostin O."/>
            <person name="de Oliveira A.C."/>
            <person name="Bevan M."/>
            <person name="Bancroft I."/>
            <person name="Minx P."/>
            <person name="Cordum H."/>
            <person name="Wilson R."/>
            <person name="Cheng Z."/>
            <person name="Jin W."/>
            <person name="Jiang J."/>
            <person name="Leong S.A."/>
            <person name="Iwama H."/>
            <person name="Gojobori T."/>
            <person name="Itoh T."/>
            <person name="Niimura Y."/>
            <person name="Fujii Y."/>
            <person name="Habara T."/>
            <person name="Sakai H."/>
            <person name="Sato Y."/>
            <person name="Wilson G."/>
            <person name="Kumar K."/>
            <person name="McCouch S."/>
            <person name="Juretic N."/>
            <person name="Hoen D."/>
            <person name="Wright S."/>
            <person name="Bruskiewich R."/>
            <person name="Bureau T."/>
            <person name="Miyao A."/>
            <person name="Hirochika H."/>
            <person name="Nishikawa T."/>
            <person name="Kadowaki K."/>
            <person name="Sugiura M."/>
            <person name="Burr B."/>
            <person name="Sasaki T."/>
        </authorList>
    </citation>
    <scope>NUCLEOTIDE SEQUENCE [LARGE SCALE GENOMIC DNA]</scope>
    <source>
        <strain evidence="2">cv. Nipponbare</strain>
    </source>
</reference>
<gene>
    <name evidence="1" type="ordered locus">Os01g0563350</name>
    <name evidence="1" type="ORF">OSNPB_010563350</name>
</gene>
<dbReference type="PaxDb" id="39947-A0A0P0V4C1"/>
<name>A0A0P0V4C1_ORYSJ</name>
<keyword evidence="2" id="KW-1185">Reference proteome</keyword>
<dbReference type="EMBL" id="AP014957">
    <property type="protein sequence ID" value="BAS72735.1"/>
    <property type="molecule type" value="Genomic_DNA"/>
</dbReference>
<evidence type="ECO:0000313" key="2">
    <source>
        <dbReference type="Proteomes" id="UP000059680"/>
    </source>
</evidence>
<reference evidence="1 2" key="2">
    <citation type="journal article" date="2013" name="Plant Cell Physiol.">
        <title>Rice Annotation Project Database (RAP-DB): an integrative and interactive database for rice genomics.</title>
        <authorList>
            <person name="Sakai H."/>
            <person name="Lee S.S."/>
            <person name="Tanaka T."/>
            <person name="Numa H."/>
            <person name="Kim J."/>
            <person name="Kawahara Y."/>
            <person name="Wakimoto H."/>
            <person name="Yang C.C."/>
            <person name="Iwamoto M."/>
            <person name="Abe T."/>
            <person name="Yamada Y."/>
            <person name="Muto A."/>
            <person name="Inokuchi H."/>
            <person name="Ikemura T."/>
            <person name="Matsumoto T."/>
            <person name="Sasaki T."/>
            <person name="Itoh T."/>
        </authorList>
    </citation>
    <scope>NUCLEOTIDE SEQUENCE [LARGE SCALE GENOMIC DNA]</scope>
    <source>
        <strain evidence="2">cv. Nipponbare</strain>
    </source>
</reference>
<protein>
    <submittedName>
        <fullName evidence="1">Os01g0563350 protein</fullName>
    </submittedName>
</protein>
<accession>A0A0P0V4C1</accession>
<reference evidence="1 2" key="3">
    <citation type="journal article" date="2013" name="Rice">
        <title>Improvement of the Oryza sativa Nipponbare reference genome using next generation sequence and optical map data.</title>
        <authorList>
            <person name="Kawahara Y."/>
            <person name="de la Bastide M."/>
            <person name="Hamilton J.P."/>
            <person name="Kanamori H."/>
            <person name="McCombie W.R."/>
            <person name="Ouyang S."/>
            <person name="Schwartz D.C."/>
            <person name="Tanaka T."/>
            <person name="Wu J."/>
            <person name="Zhou S."/>
            <person name="Childs K.L."/>
            <person name="Davidson R.M."/>
            <person name="Lin H."/>
            <person name="Quesada-Ocampo L."/>
            <person name="Vaillancourt B."/>
            <person name="Sakai H."/>
            <person name="Lee S.S."/>
            <person name="Kim J."/>
            <person name="Numa H."/>
            <person name="Itoh T."/>
            <person name="Buell C.R."/>
            <person name="Matsumoto T."/>
        </authorList>
    </citation>
    <scope>NUCLEOTIDE SEQUENCE [LARGE SCALE GENOMIC DNA]</scope>
    <source>
        <strain evidence="2">cv. Nipponbare</strain>
    </source>
</reference>
<evidence type="ECO:0000313" key="1">
    <source>
        <dbReference type="EMBL" id="BAS72735.1"/>
    </source>
</evidence>
<dbReference type="InParanoid" id="A0A0P0V4C1"/>
<organism evidence="1 2">
    <name type="scientific">Oryza sativa subsp. japonica</name>
    <name type="common">Rice</name>
    <dbReference type="NCBI Taxonomy" id="39947"/>
    <lineage>
        <taxon>Eukaryota</taxon>
        <taxon>Viridiplantae</taxon>
        <taxon>Streptophyta</taxon>
        <taxon>Embryophyta</taxon>
        <taxon>Tracheophyta</taxon>
        <taxon>Spermatophyta</taxon>
        <taxon>Magnoliopsida</taxon>
        <taxon>Liliopsida</taxon>
        <taxon>Poales</taxon>
        <taxon>Poaceae</taxon>
        <taxon>BOP clade</taxon>
        <taxon>Oryzoideae</taxon>
        <taxon>Oryzeae</taxon>
        <taxon>Oryzinae</taxon>
        <taxon>Oryza</taxon>
        <taxon>Oryza sativa</taxon>
    </lineage>
</organism>